<feature type="non-terminal residue" evidence="2">
    <location>
        <position position="1"/>
    </location>
</feature>
<dbReference type="AlphaFoldDB" id="A0A498HIT6"/>
<dbReference type="EMBL" id="RDQH01000343">
    <property type="protein sequence ID" value="RXH69041.1"/>
    <property type="molecule type" value="Genomic_DNA"/>
</dbReference>
<organism evidence="2 3">
    <name type="scientific">Malus domestica</name>
    <name type="common">Apple</name>
    <name type="synonym">Pyrus malus</name>
    <dbReference type="NCBI Taxonomy" id="3750"/>
    <lineage>
        <taxon>Eukaryota</taxon>
        <taxon>Viridiplantae</taxon>
        <taxon>Streptophyta</taxon>
        <taxon>Embryophyta</taxon>
        <taxon>Tracheophyta</taxon>
        <taxon>Spermatophyta</taxon>
        <taxon>Magnoliopsida</taxon>
        <taxon>eudicotyledons</taxon>
        <taxon>Gunneridae</taxon>
        <taxon>Pentapetalae</taxon>
        <taxon>rosids</taxon>
        <taxon>fabids</taxon>
        <taxon>Rosales</taxon>
        <taxon>Rosaceae</taxon>
        <taxon>Amygdaloideae</taxon>
        <taxon>Maleae</taxon>
        <taxon>Malus</taxon>
    </lineage>
</organism>
<feature type="transmembrane region" description="Helical" evidence="1">
    <location>
        <begin position="61"/>
        <end position="80"/>
    </location>
</feature>
<evidence type="ECO:0000313" key="2">
    <source>
        <dbReference type="EMBL" id="RXH69041.1"/>
    </source>
</evidence>
<evidence type="ECO:0000256" key="1">
    <source>
        <dbReference type="SAM" id="Phobius"/>
    </source>
</evidence>
<dbReference type="PANTHER" id="PTHR36000:SF3">
    <property type="entry name" value="EMBRYO DEFECTIVE 1273"/>
    <property type="match status" value="1"/>
</dbReference>
<keyword evidence="1" id="KW-0812">Transmembrane</keyword>
<dbReference type="PANTHER" id="PTHR36000">
    <property type="entry name" value="DEFECTIVE 1273 PROTEIN, PUTATIVE-RELATED"/>
    <property type="match status" value="1"/>
</dbReference>
<keyword evidence="3" id="KW-1185">Reference proteome</keyword>
<name>A0A498HIT6_MALDO</name>
<accession>A0A498HIT6</accession>
<proteinExistence type="predicted"/>
<protein>
    <submittedName>
        <fullName evidence="2">Uncharacterized protein</fullName>
    </submittedName>
</protein>
<comment type="caution">
    <text evidence="2">The sequence shown here is derived from an EMBL/GenBank/DDBJ whole genome shotgun (WGS) entry which is preliminary data.</text>
</comment>
<evidence type="ECO:0000313" key="3">
    <source>
        <dbReference type="Proteomes" id="UP000290289"/>
    </source>
</evidence>
<keyword evidence="1" id="KW-0472">Membrane</keyword>
<dbReference type="Proteomes" id="UP000290289">
    <property type="component" value="Chromosome 17"/>
</dbReference>
<gene>
    <name evidence="2" type="ORF">DVH24_031374</name>
</gene>
<keyword evidence="1" id="KW-1133">Transmembrane helix</keyword>
<sequence length="135" mass="15057">SSTAQFGEPKKENKQKLQIKTIFVKEKLREAIPALVNELPWRKAADATLEQLLLLGKKTFIWSYVTLGTLSFLSDIIFSISINYKLVLPFGLFVGCFLTDVLKETLSEENASGVAVCFAENNGGVEWCARLNLKV</sequence>
<reference evidence="2 3" key="1">
    <citation type="submission" date="2018-10" db="EMBL/GenBank/DDBJ databases">
        <title>A high-quality apple genome assembly.</title>
        <authorList>
            <person name="Hu J."/>
        </authorList>
    </citation>
    <scope>NUCLEOTIDE SEQUENCE [LARGE SCALE GENOMIC DNA]</scope>
    <source>
        <strain evidence="3">cv. HFTH1</strain>
        <tissue evidence="2">Young leaf</tissue>
    </source>
</reference>